<proteinExistence type="predicted"/>
<dbReference type="InterPro" id="IPR041385">
    <property type="entry name" value="SH3_12"/>
</dbReference>
<feature type="region of interest" description="Disordered" evidence="2">
    <location>
        <begin position="664"/>
        <end position="701"/>
    </location>
</feature>
<feature type="compositionally biased region" description="Polar residues" evidence="2">
    <location>
        <begin position="1027"/>
        <end position="1043"/>
    </location>
</feature>
<feature type="compositionally biased region" description="Polar residues" evidence="2">
    <location>
        <begin position="448"/>
        <end position="461"/>
    </location>
</feature>
<feature type="compositionally biased region" description="Low complexity" evidence="2">
    <location>
        <begin position="1085"/>
        <end position="1101"/>
    </location>
</feature>
<keyword evidence="1" id="KW-0694">RNA-binding</keyword>
<dbReference type="Pfam" id="PF18129">
    <property type="entry name" value="SH3_12"/>
    <property type="match status" value="1"/>
</dbReference>
<feature type="compositionally biased region" description="Polar residues" evidence="2">
    <location>
        <begin position="478"/>
        <end position="490"/>
    </location>
</feature>
<dbReference type="Proteomes" id="UP001164746">
    <property type="component" value="Chromosome 9"/>
</dbReference>
<dbReference type="Pfam" id="PF18334">
    <property type="entry name" value="XRN1_D2_D3"/>
    <property type="match status" value="1"/>
</dbReference>
<feature type="compositionally biased region" description="Polar residues" evidence="2">
    <location>
        <begin position="946"/>
        <end position="955"/>
    </location>
</feature>
<gene>
    <name evidence="4" type="ORF">MAR_003902</name>
</gene>
<dbReference type="SUPFAM" id="SSF54768">
    <property type="entry name" value="dsRNA-binding domain-like"/>
    <property type="match status" value="1"/>
</dbReference>
<feature type="compositionally biased region" description="Low complexity" evidence="2">
    <location>
        <begin position="820"/>
        <end position="843"/>
    </location>
</feature>
<feature type="region of interest" description="Disordered" evidence="2">
    <location>
        <begin position="740"/>
        <end position="766"/>
    </location>
</feature>
<dbReference type="PROSITE" id="PS50137">
    <property type="entry name" value="DS_RBD"/>
    <property type="match status" value="1"/>
</dbReference>
<feature type="compositionally biased region" description="Polar residues" evidence="2">
    <location>
        <begin position="588"/>
        <end position="602"/>
    </location>
</feature>
<name>A0ABY7EY57_MYAAR</name>
<feature type="region of interest" description="Disordered" evidence="2">
    <location>
        <begin position="932"/>
        <end position="1160"/>
    </location>
</feature>
<feature type="region of interest" description="Disordered" evidence="2">
    <location>
        <begin position="608"/>
        <end position="627"/>
    </location>
</feature>
<feature type="compositionally biased region" description="Low complexity" evidence="2">
    <location>
        <begin position="1120"/>
        <end position="1129"/>
    </location>
</feature>
<feature type="region of interest" description="Disordered" evidence="2">
    <location>
        <begin position="783"/>
        <end position="852"/>
    </location>
</feature>
<feature type="region of interest" description="Disordered" evidence="2">
    <location>
        <begin position="476"/>
        <end position="602"/>
    </location>
</feature>
<reference evidence="4" key="1">
    <citation type="submission" date="2022-11" db="EMBL/GenBank/DDBJ databases">
        <title>Centuries of genome instability and evolution in soft-shell clam transmissible cancer (bioRxiv).</title>
        <authorList>
            <person name="Hart S.F.M."/>
            <person name="Yonemitsu M.A."/>
            <person name="Giersch R.M."/>
            <person name="Beal B.F."/>
            <person name="Arriagada G."/>
            <person name="Davis B.W."/>
            <person name="Ostrander E.A."/>
            <person name="Goff S.P."/>
            <person name="Metzger M.J."/>
        </authorList>
    </citation>
    <scope>NUCLEOTIDE SEQUENCE</scope>
    <source>
        <strain evidence="4">MELC-2E11</strain>
        <tissue evidence="4">Siphon/mantle</tissue>
    </source>
</reference>
<evidence type="ECO:0000313" key="5">
    <source>
        <dbReference type="Proteomes" id="UP001164746"/>
    </source>
</evidence>
<protein>
    <submittedName>
        <fullName evidence="4">XRN1-like protein</fullName>
    </submittedName>
</protein>
<feature type="compositionally biased region" description="Low complexity" evidence="2">
    <location>
        <begin position="519"/>
        <end position="534"/>
    </location>
</feature>
<sequence>MMAQRKPTIRQHTSDENMTNIWYKERDTIADRYRDRLGVVVGQTHILLRALPMTGRKYILGSHGRITMEKQFGVNPVAFALQATVKDIAVHEPGFCQFTTLSEYMPEKAEVFMLGWPHYGCQGEVLDTDMQSGRVRINLSILEEPSLAHIVNNMKDFDIQYVPAFVGAQKLGISSHLLSRLTGTIFVTAGCEEVAKEQMNPHRVNVGLNLKFTKRQEEVPGYTRLQDGQWAYSFKCVDTLRDYMKKFPDMFDIISKSDRKHNDMFYENEVIPESSGYKLKNVQEYVKGLECTNVKTQKAGADIMAEGVIKALLEETDKTVEVNKKRQKRVKMQVKPHLLYRPIVTSGSLIPDSSTEYQLFDRVVNTRQGFSVPFGLRGTIVGIHPAEVEVNTVYEVIFDEDFAGGISIRNSTSRGYRMPPSALLNLTHGERKNGARPSTGVKMPAEQMQGQTHRQNQARNVSSDFTYTDAWGGKSGVNRCNQGQGHQRNQGYHDNRAGNNSGQRGHQTSNTEYDRQNRGGYHQQQGQQQGQQYGRLLETRDSKAHQSGVFNGGNVSPKFVTPRLSQGGAQGGGHGGGVQGVRQTQAANTQRQSQNNSAANTEFESMWKQLQSSMPPEGSETDKQGTSLSHAAAVLPTVPSPVPQNMGGQSPEPGTKIDVQSLFSQASRSDRPVSVGDLENIEEPPKDKATKPRPPASRVVSNDEFSAMFKSLEEVHVSEEKQDVEAKDEDGSMAIKKLLHIAESPKTESDEATPPGGEGGNAGKSSYGRQLSVQELFDVAKHQAPGAEHQQQQSYQQQQQNQYQQQQHQQQQRKGRGRAQPRQQDAGIQQQGYQGNRNNRPVLLNPPPRGGNRNPVMELMTFCQSLQMGLPMYDYIPKNGVYFCVVTLFNGARFQGALCKTKEEAAESAASVALLQLRGSMQQMASYQMMSGFLPPGARPPGRQFPSPNSAFSPVSNPPGFFQGQGPPHPGHHPGQWYQQQNRGKPGNQQGYPATNQQPPFSQNQSHSGSANQTEDFSRSDKPLAGASTSQNQPGKTKPTSVVTPFVPLQVTRKQTPQKSRKGSASDESSSKLEEEKIAKEDKPNVLNSSNKDSKVSVSTSENVSQGLAGGSAHGKVDSSKGGPKSSPKTPKDKTTPPRTTGSSSKKPKRRLAANFGNMQ</sequence>
<dbReference type="Gene3D" id="2.170.260.40">
    <property type="match status" value="1"/>
</dbReference>
<dbReference type="InterPro" id="IPR041106">
    <property type="entry name" value="XRN1_D2_D3"/>
</dbReference>
<evidence type="ECO:0000256" key="2">
    <source>
        <dbReference type="SAM" id="MobiDB-lite"/>
    </source>
</evidence>
<feature type="compositionally biased region" description="Gly residues" evidence="2">
    <location>
        <begin position="568"/>
        <end position="579"/>
    </location>
</feature>
<accession>A0ABY7EY57</accession>
<organism evidence="4 5">
    <name type="scientific">Mya arenaria</name>
    <name type="common">Soft-shell clam</name>
    <dbReference type="NCBI Taxonomy" id="6604"/>
    <lineage>
        <taxon>Eukaryota</taxon>
        <taxon>Metazoa</taxon>
        <taxon>Spiralia</taxon>
        <taxon>Lophotrochozoa</taxon>
        <taxon>Mollusca</taxon>
        <taxon>Bivalvia</taxon>
        <taxon>Autobranchia</taxon>
        <taxon>Heteroconchia</taxon>
        <taxon>Euheterodonta</taxon>
        <taxon>Imparidentia</taxon>
        <taxon>Neoheterodontei</taxon>
        <taxon>Myida</taxon>
        <taxon>Myoidea</taxon>
        <taxon>Myidae</taxon>
        <taxon>Mya</taxon>
    </lineage>
</organism>
<feature type="domain" description="DRBM" evidence="3">
    <location>
        <begin position="854"/>
        <end position="919"/>
    </location>
</feature>
<feature type="region of interest" description="Disordered" evidence="2">
    <location>
        <begin position="428"/>
        <end position="461"/>
    </location>
</feature>
<dbReference type="InterPro" id="IPR047008">
    <property type="entry name" value="XRN1_SH3_sf"/>
</dbReference>
<evidence type="ECO:0000313" key="4">
    <source>
        <dbReference type="EMBL" id="WAR13797.1"/>
    </source>
</evidence>
<feature type="compositionally biased region" description="Low complexity" evidence="2">
    <location>
        <begin position="790"/>
        <end position="810"/>
    </location>
</feature>
<dbReference type="InterPro" id="IPR047007">
    <property type="entry name" value="XRN1_D1_sf"/>
</dbReference>
<feature type="region of interest" description="Disordered" evidence="2">
    <location>
        <begin position="637"/>
        <end position="656"/>
    </location>
</feature>
<feature type="compositionally biased region" description="Polar residues" evidence="2">
    <location>
        <begin position="977"/>
        <end position="1015"/>
    </location>
</feature>
<dbReference type="InterPro" id="IPR014720">
    <property type="entry name" value="dsRBD_dom"/>
</dbReference>
<dbReference type="EMBL" id="CP111020">
    <property type="protein sequence ID" value="WAR13797.1"/>
    <property type="molecule type" value="Genomic_DNA"/>
</dbReference>
<evidence type="ECO:0000259" key="3">
    <source>
        <dbReference type="PROSITE" id="PS50137"/>
    </source>
</evidence>
<dbReference type="Gene3D" id="2.30.30.750">
    <property type="match status" value="1"/>
</dbReference>
<feature type="compositionally biased region" description="Basic and acidic residues" evidence="2">
    <location>
        <begin position="1069"/>
        <end position="1084"/>
    </location>
</feature>
<evidence type="ECO:0000256" key="1">
    <source>
        <dbReference type="PROSITE-ProRule" id="PRU00266"/>
    </source>
</evidence>
<feature type="compositionally biased region" description="Polar residues" evidence="2">
    <location>
        <begin position="497"/>
        <end position="511"/>
    </location>
</feature>
<keyword evidence="5" id="KW-1185">Reference proteome</keyword>
<dbReference type="Gene3D" id="3.30.160.20">
    <property type="match status" value="1"/>
</dbReference>